<dbReference type="Gene3D" id="3.30.40.10">
    <property type="entry name" value="Zinc/RING finger domain, C3HC4 (zinc finger)"/>
    <property type="match status" value="1"/>
</dbReference>
<dbReference type="PROSITE" id="PS00518">
    <property type="entry name" value="ZF_RING_1"/>
    <property type="match status" value="1"/>
</dbReference>
<proteinExistence type="predicted"/>
<evidence type="ECO:0000256" key="3">
    <source>
        <dbReference type="ARBA" id="ARBA00022833"/>
    </source>
</evidence>
<evidence type="ECO:0000313" key="8">
    <source>
        <dbReference type="Proteomes" id="UP000190831"/>
    </source>
</evidence>
<keyword evidence="8" id="KW-1185">Reference proteome</keyword>
<feature type="compositionally biased region" description="Acidic residues" evidence="5">
    <location>
        <begin position="94"/>
        <end position="103"/>
    </location>
</feature>
<dbReference type="AlphaFoldDB" id="A0A1G4M8C0"/>
<accession>A0A1G4M8C0</accession>
<reference evidence="8" key="1">
    <citation type="submission" date="2016-03" db="EMBL/GenBank/DDBJ databases">
        <authorList>
            <person name="Devillers H."/>
        </authorList>
    </citation>
    <scope>NUCLEOTIDE SEQUENCE [LARGE SCALE GENOMIC DNA]</scope>
</reference>
<dbReference type="PROSITE" id="PS50089">
    <property type="entry name" value="ZF_RING_2"/>
    <property type="match status" value="1"/>
</dbReference>
<dbReference type="GO" id="GO:0008270">
    <property type="term" value="F:zinc ion binding"/>
    <property type="evidence" value="ECO:0007669"/>
    <property type="project" value="UniProtKB-KW"/>
</dbReference>
<dbReference type="EMBL" id="LT598489">
    <property type="protein sequence ID" value="SCW00093.1"/>
    <property type="molecule type" value="Genomic_DNA"/>
</dbReference>
<dbReference type="GO" id="GO:0033768">
    <property type="term" value="C:SUMO-targeted ubiquitin ligase complex"/>
    <property type="evidence" value="ECO:0007669"/>
    <property type="project" value="TreeGrafter"/>
</dbReference>
<organism evidence="7 8">
    <name type="scientific">Lachancea fermentati</name>
    <name type="common">Zygosaccharomyces fermentati</name>
    <dbReference type="NCBI Taxonomy" id="4955"/>
    <lineage>
        <taxon>Eukaryota</taxon>
        <taxon>Fungi</taxon>
        <taxon>Dikarya</taxon>
        <taxon>Ascomycota</taxon>
        <taxon>Saccharomycotina</taxon>
        <taxon>Saccharomycetes</taxon>
        <taxon>Saccharomycetales</taxon>
        <taxon>Saccharomycetaceae</taxon>
        <taxon>Lachancea</taxon>
    </lineage>
</organism>
<keyword evidence="1" id="KW-0479">Metal-binding</keyword>
<dbReference type="InterPro" id="IPR001841">
    <property type="entry name" value="Znf_RING"/>
</dbReference>
<feature type="region of interest" description="Disordered" evidence="5">
    <location>
        <begin position="1"/>
        <end position="103"/>
    </location>
</feature>
<dbReference type="OMA" id="CEDAPSE"/>
<evidence type="ECO:0000256" key="4">
    <source>
        <dbReference type="PROSITE-ProRule" id="PRU00175"/>
    </source>
</evidence>
<dbReference type="InterPro" id="IPR017907">
    <property type="entry name" value="Znf_RING_CS"/>
</dbReference>
<dbReference type="InterPro" id="IPR013083">
    <property type="entry name" value="Znf_RING/FYVE/PHD"/>
</dbReference>
<dbReference type="GO" id="GO:0006511">
    <property type="term" value="P:ubiquitin-dependent protein catabolic process"/>
    <property type="evidence" value="ECO:0007669"/>
    <property type="project" value="TreeGrafter"/>
</dbReference>
<feature type="compositionally biased region" description="Acidic residues" evidence="5">
    <location>
        <begin position="67"/>
        <end position="77"/>
    </location>
</feature>
<dbReference type="GO" id="GO:0032183">
    <property type="term" value="F:SUMO binding"/>
    <property type="evidence" value="ECO:0007669"/>
    <property type="project" value="TreeGrafter"/>
</dbReference>
<dbReference type="OrthoDB" id="6270329at2759"/>
<keyword evidence="2 4" id="KW-0863">Zinc-finger</keyword>
<gene>
    <name evidence="7" type="ORF">LAFE_0B09296G</name>
</gene>
<protein>
    <submittedName>
        <fullName evidence="7">LAFE_0B09296g1_1</fullName>
    </submittedName>
</protein>
<sequence length="258" mass="29128">MSGISGEGGVPGCDNARQTREATDNDHDVQERPFMFENNDEDEVETDIPEEYVRRPKRQKITVGESSSDEENSEEFEAELKLELTQANDRASEGEDLEYEDDDSFEVVGENSAASVDGEHDHSKHSTSVIQLDDRSFRAGVDARYTPDANSDSDAEARLQQVVEISDEEPADELQEKIVRPSEHKRASDYKCPICFDPPEAALVTPCGHVFCTECLFQMVNSSRGYRRAGHCALCRKEVKFKDVRMIIMRKKRVLKNS</sequence>
<evidence type="ECO:0000256" key="2">
    <source>
        <dbReference type="ARBA" id="ARBA00022771"/>
    </source>
</evidence>
<keyword evidence="3" id="KW-0862">Zinc</keyword>
<evidence type="ECO:0000256" key="1">
    <source>
        <dbReference type="ARBA" id="ARBA00022723"/>
    </source>
</evidence>
<dbReference type="PANTHER" id="PTHR47094">
    <property type="entry name" value="ELFLESS, ISOFORM B"/>
    <property type="match status" value="1"/>
</dbReference>
<dbReference type="GO" id="GO:0016567">
    <property type="term" value="P:protein ubiquitination"/>
    <property type="evidence" value="ECO:0007669"/>
    <property type="project" value="UniProtKB-UniPathway"/>
</dbReference>
<dbReference type="STRING" id="4955.A0A1G4M8C0"/>
<dbReference type="UniPathway" id="UPA00143"/>
<evidence type="ECO:0000259" key="6">
    <source>
        <dbReference type="PROSITE" id="PS50089"/>
    </source>
</evidence>
<dbReference type="PANTHER" id="PTHR47094:SF1">
    <property type="entry name" value="RING-TYPE E3 UBIQUITIN TRANSFERASE"/>
    <property type="match status" value="1"/>
</dbReference>
<evidence type="ECO:0000313" key="7">
    <source>
        <dbReference type="EMBL" id="SCW00093.1"/>
    </source>
</evidence>
<name>A0A1G4M8C0_LACFM</name>
<dbReference type="InterPro" id="IPR018957">
    <property type="entry name" value="Znf_C3HC4_RING-type"/>
</dbReference>
<evidence type="ECO:0000256" key="5">
    <source>
        <dbReference type="SAM" id="MobiDB-lite"/>
    </source>
</evidence>
<dbReference type="GO" id="GO:0061630">
    <property type="term" value="F:ubiquitin protein ligase activity"/>
    <property type="evidence" value="ECO:0007669"/>
    <property type="project" value="InterPro"/>
</dbReference>
<feature type="compositionally biased region" description="Basic and acidic residues" evidence="5">
    <location>
        <begin position="17"/>
        <end position="31"/>
    </location>
</feature>
<dbReference type="SMART" id="SM00184">
    <property type="entry name" value="RING"/>
    <property type="match status" value="1"/>
</dbReference>
<dbReference type="SUPFAM" id="SSF57850">
    <property type="entry name" value="RING/U-box"/>
    <property type="match status" value="1"/>
</dbReference>
<dbReference type="GO" id="GO:0140082">
    <property type="term" value="F:SUMO-ubiquitin ligase activity"/>
    <property type="evidence" value="ECO:0007669"/>
    <property type="project" value="TreeGrafter"/>
</dbReference>
<dbReference type="Pfam" id="PF00097">
    <property type="entry name" value="zf-C3HC4"/>
    <property type="match status" value="1"/>
</dbReference>
<feature type="compositionally biased region" description="Gly residues" evidence="5">
    <location>
        <begin position="1"/>
        <end position="11"/>
    </location>
</feature>
<feature type="compositionally biased region" description="Acidic residues" evidence="5">
    <location>
        <begin position="38"/>
        <end position="50"/>
    </location>
</feature>
<feature type="domain" description="RING-type" evidence="6">
    <location>
        <begin position="192"/>
        <end position="236"/>
    </location>
</feature>
<dbReference type="InterPro" id="IPR049627">
    <property type="entry name" value="SLX8"/>
</dbReference>
<dbReference type="Proteomes" id="UP000190831">
    <property type="component" value="Chromosome B"/>
</dbReference>